<name>A0A9X1BBC3_9GAMM</name>
<protein>
    <recommendedName>
        <fullName evidence="3">Ferritin-like domain-containing protein</fullName>
    </recommendedName>
</protein>
<evidence type="ECO:0000313" key="1">
    <source>
        <dbReference type="EMBL" id="MBK1646536.1"/>
    </source>
</evidence>
<dbReference type="InterPro" id="IPR011197">
    <property type="entry name" value="UCP012318"/>
</dbReference>
<gene>
    <name evidence="1" type="ORF">CKO25_18175</name>
</gene>
<reference evidence="1 2" key="1">
    <citation type="journal article" date="2020" name="Microorganisms">
        <title>Osmotic Adaptation and Compatible Solute Biosynthesis of Phototrophic Bacteria as Revealed from Genome Analyses.</title>
        <authorList>
            <person name="Imhoff J.F."/>
            <person name="Rahn T."/>
            <person name="Kunzel S."/>
            <person name="Keller A."/>
            <person name="Neulinger S.C."/>
        </authorList>
    </citation>
    <scope>NUCLEOTIDE SEQUENCE [LARGE SCALE GENOMIC DNA]</scope>
    <source>
        <strain evidence="1 2">DSM 21303</strain>
    </source>
</reference>
<keyword evidence="2" id="KW-1185">Reference proteome</keyword>
<dbReference type="AlphaFoldDB" id="A0A9X1BBC3"/>
<dbReference type="InterPro" id="IPR009078">
    <property type="entry name" value="Ferritin-like_SF"/>
</dbReference>
<evidence type="ECO:0000313" key="2">
    <source>
        <dbReference type="Proteomes" id="UP001138802"/>
    </source>
</evidence>
<dbReference type="PANTHER" id="PTHR42782">
    <property type="entry name" value="SI:CH73-314G15.3"/>
    <property type="match status" value="1"/>
</dbReference>
<dbReference type="Pfam" id="PF04305">
    <property type="entry name" value="DUF455"/>
    <property type="match status" value="1"/>
</dbReference>
<dbReference type="Proteomes" id="UP001138802">
    <property type="component" value="Unassembled WGS sequence"/>
</dbReference>
<comment type="caution">
    <text evidence="1">The sequence shown here is derived from an EMBL/GenBank/DDBJ whole genome shotgun (WGS) entry which is preliminary data.</text>
</comment>
<dbReference type="InterPro" id="IPR007402">
    <property type="entry name" value="DUF455"/>
</dbReference>
<organism evidence="1 2">
    <name type="scientific">Thiocapsa imhoffii</name>
    <dbReference type="NCBI Taxonomy" id="382777"/>
    <lineage>
        <taxon>Bacteria</taxon>
        <taxon>Pseudomonadati</taxon>
        <taxon>Pseudomonadota</taxon>
        <taxon>Gammaproteobacteria</taxon>
        <taxon>Chromatiales</taxon>
        <taxon>Chromatiaceae</taxon>
        <taxon>Thiocapsa</taxon>
    </lineage>
</organism>
<sequence>MTPARGSSMDSLFDLAAHCLGAADPREKQALTHAAATAWRAGCLHLEVDAQTHPRTWPGRPARPELVAPRALKSRKLTTTEGRAAMIHAVAHIEFNAINLAWDAVQRFRDMPPDYYEDWVRVAAEEATHFGLMRERLQDLGYDYGDFPAHNGLWEMAETTAADPLVRMALVPRVLEARGLDVTPGMIERFESVGDAETARRLGIILRDEVGHVAAGSRWFRHLCRTRGLIPEVHYFELLDRYRLAVQRGPLNLDARRAAGFDEVELTRLQALDGPDRHHLARAPTP</sequence>
<dbReference type="PANTHER" id="PTHR42782:SF4">
    <property type="entry name" value="DUF455 DOMAIN-CONTAINING PROTEIN"/>
    <property type="match status" value="1"/>
</dbReference>
<evidence type="ECO:0008006" key="3">
    <source>
        <dbReference type="Google" id="ProtNLM"/>
    </source>
</evidence>
<accession>A0A9X1BBC3</accession>
<dbReference type="CDD" id="cd00657">
    <property type="entry name" value="Ferritin_like"/>
    <property type="match status" value="1"/>
</dbReference>
<dbReference type="PIRSF" id="PIRSF012318">
    <property type="entry name" value="UCP012318"/>
    <property type="match status" value="1"/>
</dbReference>
<dbReference type="EMBL" id="NRSD01000027">
    <property type="protein sequence ID" value="MBK1646536.1"/>
    <property type="molecule type" value="Genomic_DNA"/>
</dbReference>
<dbReference type="SUPFAM" id="SSF47240">
    <property type="entry name" value="Ferritin-like"/>
    <property type="match status" value="1"/>
</dbReference>
<proteinExistence type="predicted"/>